<dbReference type="RefSeq" id="WP_336480338.1">
    <property type="nucleotide sequence ID" value="NZ_JBAWSV010000001.1"/>
</dbReference>
<evidence type="ECO:0000313" key="3">
    <source>
        <dbReference type="Proteomes" id="UP001367922"/>
    </source>
</evidence>
<dbReference type="InterPro" id="IPR034660">
    <property type="entry name" value="DinB/YfiT-like"/>
</dbReference>
<reference evidence="2 3" key="1">
    <citation type="submission" date="2024-01" db="EMBL/GenBank/DDBJ databases">
        <title>Seven novel Bacillus-like species.</title>
        <authorList>
            <person name="Liu G."/>
        </authorList>
    </citation>
    <scope>NUCLEOTIDE SEQUENCE [LARGE SCALE GENOMIC DNA]</scope>
    <source>
        <strain evidence="2 3">FJAT-53711</strain>
    </source>
</reference>
<sequence length="153" mass="18148">MFVQAALHQLKFGIDSTIQMLEQFTYDELQHHPIKNKRSLFEIYTHLSLICYADLLILNGASKEELHTFYSQHVPYTFAEVQQTMKEGYHLLAKTFQAYSLAELEETTHSYWGVSYSRFEWLLEIVAHFYHHRGQLHTLLTEHMKDPLIPLFE</sequence>
<dbReference type="Proteomes" id="UP001367922">
    <property type="component" value="Unassembled WGS sequence"/>
</dbReference>
<organism evidence="2 3">
    <name type="scientific">Bacillus yunxiaonensis</name>
    <dbReference type="NCBI Taxonomy" id="3127665"/>
    <lineage>
        <taxon>Bacteria</taxon>
        <taxon>Bacillati</taxon>
        <taxon>Bacillota</taxon>
        <taxon>Bacilli</taxon>
        <taxon>Bacillales</taxon>
        <taxon>Bacillaceae</taxon>
        <taxon>Bacillus</taxon>
    </lineage>
</organism>
<dbReference type="InterPro" id="IPR024775">
    <property type="entry name" value="DinB-like"/>
</dbReference>
<name>A0ABU8FPL7_9BACI</name>
<evidence type="ECO:0000313" key="2">
    <source>
        <dbReference type="EMBL" id="MEI4827919.1"/>
    </source>
</evidence>
<protein>
    <submittedName>
        <fullName evidence="2">DinB family protein</fullName>
    </submittedName>
</protein>
<evidence type="ECO:0000259" key="1">
    <source>
        <dbReference type="Pfam" id="PF12867"/>
    </source>
</evidence>
<dbReference type="SUPFAM" id="SSF109854">
    <property type="entry name" value="DinB/YfiT-like putative metalloenzymes"/>
    <property type="match status" value="1"/>
</dbReference>
<keyword evidence="3" id="KW-1185">Reference proteome</keyword>
<dbReference type="Pfam" id="PF12867">
    <property type="entry name" value="DinB_2"/>
    <property type="match status" value="1"/>
</dbReference>
<feature type="domain" description="DinB-like" evidence="1">
    <location>
        <begin position="9"/>
        <end position="136"/>
    </location>
</feature>
<gene>
    <name evidence="2" type="ORF">WAX78_00320</name>
</gene>
<dbReference type="EMBL" id="JBAWSV010000001">
    <property type="protein sequence ID" value="MEI4827919.1"/>
    <property type="molecule type" value="Genomic_DNA"/>
</dbReference>
<accession>A0ABU8FPL7</accession>
<proteinExistence type="predicted"/>
<comment type="caution">
    <text evidence="2">The sequence shown here is derived from an EMBL/GenBank/DDBJ whole genome shotgun (WGS) entry which is preliminary data.</text>
</comment>
<dbReference type="Gene3D" id="1.20.120.450">
    <property type="entry name" value="dinb family like domain"/>
    <property type="match status" value="1"/>
</dbReference>